<name>A0A232M4I7_9EURO</name>
<accession>A0A232M4I7</accession>
<evidence type="ECO:0000256" key="4">
    <source>
        <dbReference type="ARBA" id="ARBA00022801"/>
    </source>
</evidence>
<dbReference type="EMBL" id="NPHW01002522">
    <property type="protein sequence ID" value="OXV11286.1"/>
    <property type="molecule type" value="Genomic_DNA"/>
</dbReference>
<dbReference type="SUPFAM" id="SSF75304">
    <property type="entry name" value="Amidase signature (AS) enzymes"/>
    <property type="match status" value="1"/>
</dbReference>
<feature type="domain" description="Amidase" evidence="7">
    <location>
        <begin position="65"/>
        <end position="553"/>
    </location>
</feature>
<dbReference type="Pfam" id="PF01425">
    <property type="entry name" value="Amidase"/>
    <property type="match status" value="1"/>
</dbReference>
<evidence type="ECO:0000313" key="9">
    <source>
        <dbReference type="Proteomes" id="UP000243515"/>
    </source>
</evidence>
<dbReference type="GO" id="GO:0004040">
    <property type="term" value="F:amidase activity"/>
    <property type="evidence" value="ECO:0007669"/>
    <property type="project" value="UniProtKB-EC"/>
</dbReference>
<evidence type="ECO:0000259" key="7">
    <source>
        <dbReference type="Pfam" id="PF01425"/>
    </source>
</evidence>
<dbReference type="InterPro" id="IPR036928">
    <property type="entry name" value="AS_sf"/>
</dbReference>
<sequence>MLPPFDYFQYLQARNHKRREREIRFASLSPEYLAPLSVADKSIINRHIQELVWDVHKGVLSPLDILRTYGKIAIKAQEKTNCITELLLPEAEKWITSGINLGGPLAGVPVSLKDTINIKGFDSTIGYARFAGKPWEEDGPMVRLLKDAGAIPYCKTALPVTLLSFESANGLWGACRNPHVPEYSPGGSSGGEGALLALGGRIGIGSDVAGSVRLPSAWSGVYTIRCSTGRWPKVGVTTSLPGQEGIPSIYSPMARTLNDLTYFSRAIIGMQPWKYDHTVHPIPWRADLETKAKEKRLRVGVMRSDGVIPPTPAISRAINTTIAALTAAGHTVVDINPPSTADPFTGLNLASQLLNSDGCYTFNSHFYSFEPNDPGAAQLRTVANLSWPVRYLYYLYVRYIKCDSKWATLIREFTPKSPAESWQLVARREAFRATWHAWWDSEPQGYDFILCPVNSTPALPHNAMHDAVSACGYTFLFNLLDYSAGVVPVSHVDPAKDSLPKTGKNAYRKVLKELGCDHAIAQGAWMHYDAAKMAGLPTAVQIVGRRLEEEKVLGFMASVEAALEAYKDENGEGGKYTLLEVD</sequence>
<dbReference type="FunFam" id="3.90.1300.10:FF:000003">
    <property type="entry name" value="Amidase signature enzyme"/>
    <property type="match status" value="1"/>
</dbReference>
<gene>
    <name evidence="8" type="ORF">Egran_00953</name>
</gene>
<dbReference type="AlphaFoldDB" id="A0A232M4I7"/>
<evidence type="ECO:0000313" key="8">
    <source>
        <dbReference type="EMBL" id="OXV11286.1"/>
    </source>
</evidence>
<comment type="caution">
    <text evidence="8">The sequence shown here is derived from an EMBL/GenBank/DDBJ whole genome shotgun (WGS) entry which is preliminary data.</text>
</comment>
<evidence type="ECO:0000256" key="3">
    <source>
        <dbReference type="ARBA" id="ARBA00012922"/>
    </source>
</evidence>
<comment type="similarity">
    <text evidence="2">Belongs to the amidase family.</text>
</comment>
<dbReference type="Proteomes" id="UP000243515">
    <property type="component" value="Unassembled WGS sequence"/>
</dbReference>
<keyword evidence="4" id="KW-0378">Hydrolase</keyword>
<dbReference type="PIRSF" id="PIRSF001221">
    <property type="entry name" value="Amidase_fungi"/>
    <property type="match status" value="1"/>
</dbReference>
<evidence type="ECO:0000256" key="2">
    <source>
        <dbReference type="ARBA" id="ARBA00009199"/>
    </source>
</evidence>
<reference evidence="8 9" key="1">
    <citation type="journal article" date="2015" name="Environ. Microbiol.">
        <title>Metagenome sequence of Elaphomyces granulatus from sporocarp tissue reveals Ascomycota ectomycorrhizal fingerprints of genome expansion and a Proteobacteria-rich microbiome.</title>
        <authorList>
            <person name="Quandt C.A."/>
            <person name="Kohler A."/>
            <person name="Hesse C.N."/>
            <person name="Sharpton T.J."/>
            <person name="Martin F."/>
            <person name="Spatafora J.W."/>
        </authorList>
    </citation>
    <scope>NUCLEOTIDE SEQUENCE [LARGE SCALE GENOMIC DNA]</scope>
    <source>
        <strain evidence="8 9">OSC145934</strain>
    </source>
</reference>
<feature type="active site" description="Acyl-ester intermediate" evidence="5">
    <location>
        <position position="211"/>
    </location>
</feature>
<feature type="binding site" evidence="6">
    <location>
        <position position="162"/>
    </location>
    <ligand>
        <name>substrate</name>
    </ligand>
</feature>
<comment type="catalytic activity">
    <reaction evidence="1">
        <text>a monocarboxylic acid amide + H2O = a monocarboxylate + NH4(+)</text>
        <dbReference type="Rhea" id="RHEA:12020"/>
        <dbReference type="ChEBI" id="CHEBI:15377"/>
        <dbReference type="ChEBI" id="CHEBI:28938"/>
        <dbReference type="ChEBI" id="CHEBI:35757"/>
        <dbReference type="ChEBI" id="CHEBI:83628"/>
        <dbReference type="EC" id="3.5.1.4"/>
    </reaction>
</comment>
<proteinExistence type="inferred from homology"/>
<dbReference type="PANTHER" id="PTHR46072">
    <property type="entry name" value="AMIDASE-RELATED-RELATED"/>
    <property type="match status" value="1"/>
</dbReference>
<feature type="active site" description="Charge relay system" evidence="5">
    <location>
        <position position="188"/>
    </location>
</feature>
<evidence type="ECO:0000256" key="6">
    <source>
        <dbReference type="PIRSR" id="PIRSR001221-2"/>
    </source>
</evidence>
<dbReference type="InterPro" id="IPR023631">
    <property type="entry name" value="Amidase_dom"/>
</dbReference>
<evidence type="ECO:0000256" key="1">
    <source>
        <dbReference type="ARBA" id="ARBA00001311"/>
    </source>
</evidence>
<feature type="active site" description="Charge relay system" evidence="5">
    <location>
        <position position="113"/>
    </location>
</feature>
<protein>
    <recommendedName>
        <fullName evidence="3">amidase</fullName>
        <ecNumber evidence="3">3.5.1.4</ecNumber>
    </recommendedName>
</protein>
<dbReference type="Gene3D" id="3.90.1300.10">
    <property type="entry name" value="Amidase signature (AS) domain"/>
    <property type="match status" value="1"/>
</dbReference>
<dbReference type="PANTHER" id="PTHR46072:SF10">
    <property type="entry name" value="ACETAMIDASE"/>
    <property type="match status" value="1"/>
</dbReference>
<feature type="binding site" evidence="6">
    <location>
        <begin position="208"/>
        <end position="211"/>
    </location>
    <ligand>
        <name>substrate</name>
    </ligand>
</feature>
<dbReference type="EC" id="3.5.1.4" evidence="3"/>
<organism evidence="8 9">
    <name type="scientific">Elaphomyces granulatus</name>
    <dbReference type="NCBI Taxonomy" id="519963"/>
    <lineage>
        <taxon>Eukaryota</taxon>
        <taxon>Fungi</taxon>
        <taxon>Dikarya</taxon>
        <taxon>Ascomycota</taxon>
        <taxon>Pezizomycotina</taxon>
        <taxon>Eurotiomycetes</taxon>
        <taxon>Eurotiomycetidae</taxon>
        <taxon>Eurotiales</taxon>
        <taxon>Elaphomycetaceae</taxon>
        <taxon>Elaphomyces</taxon>
    </lineage>
</organism>
<keyword evidence="9" id="KW-1185">Reference proteome</keyword>
<evidence type="ECO:0000256" key="5">
    <source>
        <dbReference type="PIRSR" id="PIRSR001221-1"/>
    </source>
</evidence>
<feature type="binding site" evidence="6">
    <location>
        <position position="188"/>
    </location>
    <ligand>
        <name>substrate</name>
    </ligand>
</feature>
<dbReference type="OrthoDB" id="6428749at2759"/>